<protein>
    <submittedName>
        <fullName evidence="2">Nucleotidyltransferase family protein</fullName>
    </submittedName>
</protein>
<name>A0ABV6B193_9DEIO</name>
<evidence type="ECO:0000313" key="3">
    <source>
        <dbReference type="Proteomes" id="UP001589733"/>
    </source>
</evidence>
<dbReference type="RefSeq" id="WP_380009967.1">
    <property type="nucleotide sequence ID" value="NZ_JBHLYR010000033.1"/>
</dbReference>
<organism evidence="2 3">
    <name type="scientific">Deinococcus oregonensis</name>
    <dbReference type="NCBI Taxonomy" id="1805970"/>
    <lineage>
        <taxon>Bacteria</taxon>
        <taxon>Thermotogati</taxon>
        <taxon>Deinococcota</taxon>
        <taxon>Deinococci</taxon>
        <taxon>Deinococcales</taxon>
        <taxon>Deinococcaceae</taxon>
        <taxon>Deinococcus</taxon>
    </lineage>
</organism>
<sequence length="201" mass="21781">MTRIESWGILLAAGTSQRMGRHKLLLDFGGEPLVRRAARALLACELAGVLVVTGRDPQGIQLTLAGLQVSYAHNSDFEWGELPSSIATGLRSLPTTATGALLMLADMPFVGSTHLNRVLERIRQGHPTLSRYGSVTAPPHYVPRIAFEVVLREFDTGTPKTLPRMLASHACYAEQPEADLIDVDDELALSLALKRLTAASE</sequence>
<evidence type="ECO:0000259" key="1">
    <source>
        <dbReference type="Pfam" id="PF12804"/>
    </source>
</evidence>
<dbReference type="InterPro" id="IPR025877">
    <property type="entry name" value="MobA-like_NTP_Trfase"/>
</dbReference>
<gene>
    <name evidence="2" type="ORF">ACFFLM_11800</name>
</gene>
<dbReference type="PANTHER" id="PTHR43777:SF1">
    <property type="entry name" value="MOLYBDENUM COFACTOR CYTIDYLYLTRANSFERASE"/>
    <property type="match status" value="1"/>
</dbReference>
<feature type="domain" description="MobA-like NTP transferase" evidence="1">
    <location>
        <begin position="8"/>
        <end position="139"/>
    </location>
</feature>
<dbReference type="CDD" id="cd04182">
    <property type="entry name" value="GT_2_like_f"/>
    <property type="match status" value="1"/>
</dbReference>
<comment type="caution">
    <text evidence="2">The sequence shown here is derived from an EMBL/GenBank/DDBJ whole genome shotgun (WGS) entry which is preliminary data.</text>
</comment>
<accession>A0ABV6B193</accession>
<dbReference type="PANTHER" id="PTHR43777">
    <property type="entry name" value="MOLYBDENUM COFACTOR CYTIDYLYLTRANSFERASE"/>
    <property type="match status" value="1"/>
</dbReference>
<dbReference type="EMBL" id="JBHLYR010000033">
    <property type="protein sequence ID" value="MFB9992651.1"/>
    <property type="molecule type" value="Genomic_DNA"/>
</dbReference>
<dbReference type="Pfam" id="PF12804">
    <property type="entry name" value="NTP_transf_3"/>
    <property type="match status" value="1"/>
</dbReference>
<proteinExistence type="predicted"/>
<dbReference type="InterPro" id="IPR029044">
    <property type="entry name" value="Nucleotide-diphossugar_trans"/>
</dbReference>
<dbReference type="SUPFAM" id="SSF53448">
    <property type="entry name" value="Nucleotide-diphospho-sugar transferases"/>
    <property type="match status" value="1"/>
</dbReference>
<evidence type="ECO:0000313" key="2">
    <source>
        <dbReference type="EMBL" id="MFB9992651.1"/>
    </source>
</evidence>
<keyword evidence="3" id="KW-1185">Reference proteome</keyword>
<reference evidence="2 3" key="1">
    <citation type="submission" date="2024-09" db="EMBL/GenBank/DDBJ databases">
        <authorList>
            <person name="Sun Q."/>
            <person name="Mori K."/>
        </authorList>
    </citation>
    <scope>NUCLEOTIDE SEQUENCE [LARGE SCALE GENOMIC DNA]</scope>
    <source>
        <strain evidence="2 3">JCM 13503</strain>
    </source>
</reference>
<dbReference type="Gene3D" id="3.90.550.10">
    <property type="entry name" value="Spore Coat Polysaccharide Biosynthesis Protein SpsA, Chain A"/>
    <property type="match status" value="1"/>
</dbReference>
<dbReference type="Proteomes" id="UP001589733">
    <property type="component" value="Unassembled WGS sequence"/>
</dbReference>